<keyword evidence="1" id="KW-0812">Transmembrane</keyword>
<sequence length="53" mass="5461">MQFSLLSEEEAIETNGGIAFIGALVIWGCCAALGAATGAGIYVGYKQAEEAHK</sequence>
<keyword evidence="1" id="KW-1133">Transmembrane helix</keyword>
<accession>A0A1I6JPX2</accession>
<evidence type="ECO:0000313" key="2">
    <source>
        <dbReference type="EMBL" id="SFR81004.1"/>
    </source>
</evidence>
<evidence type="ECO:0000313" key="3">
    <source>
        <dbReference type="Proteomes" id="UP000199659"/>
    </source>
</evidence>
<gene>
    <name evidence="2" type="ORF">SAMN05661086_01854</name>
</gene>
<evidence type="ECO:0000256" key="1">
    <source>
        <dbReference type="SAM" id="Phobius"/>
    </source>
</evidence>
<dbReference type="Proteomes" id="UP000199659">
    <property type="component" value="Unassembled WGS sequence"/>
</dbReference>
<reference evidence="2 3" key="1">
    <citation type="submission" date="2016-10" db="EMBL/GenBank/DDBJ databases">
        <authorList>
            <person name="de Groot N.N."/>
        </authorList>
    </citation>
    <scope>NUCLEOTIDE SEQUENCE [LARGE SCALE GENOMIC DNA]</scope>
    <source>
        <strain evidence="2 3">743A</strain>
    </source>
</reference>
<proteinExistence type="predicted"/>
<feature type="transmembrane region" description="Helical" evidence="1">
    <location>
        <begin position="20"/>
        <end position="45"/>
    </location>
</feature>
<name>A0A1I6JPX2_9FIRM</name>
<dbReference type="AlphaFoldDB" id="A0A1I6JPX2"/>
<keyword evidence="1" id="KW-0472">Membrane</keyword>
<dbReference type="EMBL" id="FOYZ01000006">
    <property type="protein sequence ID" value="SFR81004.1"/>
    <property type="molecule type" value="Genomic_DNA"/>
</dbReference>
<dbReference type="STRING" id="37658.SAMN05661086_01854"/>
<protein>
    <submittedName>
        <fullName evidence="2">Uncharacterized protein</fullName>
    </submittedName>
</protein>
<dbReference type="RefSeq" id="WP_177214657.1">
    <property type="nucleotide sequence ID" value="NZ_FOYZ01000006.1"/>
</dbReference>
<organism evidence="2 3">
    <name type="scientific">Anaeromicropila populeti</name>
    <dbReference type="NCBI Taxonomy" id="37658"/>
    <lineage>
        <taxon>Bacteria</taxon>
        <taxon>Bacillati</taxon>
        <taxon>Bacillota</taxon>
        <taxon>Clostridia</taxon>
        <taxon>Lachnospirales</taxon>
        <taxon>Lachnospiraceae</taxon>
        <taxon>Anaeromicropila</taxon>
    </lineage>
</organism>
<keyword evidence="3" id="KW-1185">Reference proteome</keyword>